<dbReference type="Proteomes" id="UP000729402">
    <property type="component" value="Unassembled WGS sequence"/>
</dbReference>
<dbReference type="AlphaFoldDB" id="A0A8J5VSD9"/>
<feature type="compositionally biased region" description="Basic and acidic residues" evidence="1">
    <location>
        <begin position="1"/>
        <end position="10"/>
    </location>
</feature>
<feature type="region of interest" description="Disordered" evidence="1">
    <location>
        <begin position="1"/>
        <end position="26"/>
    </location>
</feature>
<evidence type="ECO:0000256" key="1">
    <source>
        <dbReference type="SAM" id="MobiDB-lite"/>
    </source>
</evidence>
<reference evidence="2" key="2">
    <citation type="submission" date="2021-02" db="EMBL/GenBank/DDBJ databases">
        <authorList>
            <person name="Kimball J.A."/>
            <person name="Haas M.W."/>
            <person name="Macchietto M."/>
            <person name="Kono T."/>
            <person name="Duquette J."/>
            <person name="Shao M."/>
        </authorList>
    </citation>
    <scope>NUCLEOTIDE SEQUENCE</scope>
    <source>
        <tissue evidence="2">Fresh leaf tissue</tissue>
    </source>
</reference>
<organism evidence="2 3">
    <name type="scientific">Zizania palustris</name>
    <name type="common">Northern wild rice</name>
    <dbReference type="NCBI Taxonomy" id="103762"/>
    <lineage>
        <taxon>Eukaryota</taxon>
        <taxon>Viridiplantae</taxon>
        <taxon>Streptophyta</taxon>
        <taxon>Embryophyta</taxon>
        <taxon>Tracheophyta</taxon>
        <taxon>Spermatophyta</taxon>
        <taxon>Magnoliopsida</taxon>
        <taxon>Liliopsida</taxon>
        <taxon>Poales</taxon>
        <taxon>Poaceae</taxon>
        <taxon>BOP clade</taxon>
        <taxon>Oryzoideae</taxon>
        <taxon>Oryzeae</taxon>
        <taxon>Zizaniinae</taxon>
        <taxon>Zizania</taxon>
    </lineage>
</organism>
<keyword evidence="3" id="KW-1185">Reference proteome</keyword>
<evidence type="ECO:0000313" key="2">
    <source>
        <dbReference type="EMBL" id="KAG8069871.1"/>
    </source>
</evidence>
<accession>A0A8J5VSD9</accession>
<reference evidence="2" key="1">
    <citation type="journal article" date="2021" name="bioRxiv">
        <title>Whole Genome Assembly and Annotation of Northern Wild Rice, Zizania palustris L., Supports a Whole Genome Duplication in the Zizania Genus.</title>
        <authorList>
            <person name="Haas M."/>
            <person name="Kono T."/>
            <person name="Macchietto M."/>
            <person name="Millas R."/>
            <person name="McGilp L."/>
            <person name="Shao M."/>
            <person name="Duquette J."/>
            <person name="Hirsch C.N."/>
            <person name="Kimball J."/>
        </authorList>
    </citation>
    <scope>NUCLEOTIDE SEQUENCE</scope>
    <source>
        <tissue evidence="2">Fresh leaf tissue</tissue>
    </source>
</reference>
<dbReference type="EMBL" id="JAAALK010000283">
    <property type="protein sequence ID" value="KAG8069871.1"/>
    <property type="molecule type" value="Genomic_DNA"/>
</dbReference>
<sequence>MRREMRRGKNGESSLGKESSPGLSLEHARSEVLARAAAEEDRVYGIPLVRVPALASSPVRPRLIPCARTAGDEVSRGDTAGLLRPASISVRTESNRREVLVMLHMHW</sequence>
<gene>
    <name evidence="2" type="ORF">GUJ93_ZPchr0006g43079</name>
</gene>
<name>A0A8J5VSD9_ZIZPA</name>
<protein>
    <submittedName>
        <fullName evidence="2">Uncharacterized protein</fullName>
    </submittedName>
</protein>
<comment type="caution">
    <text evidence="2">The sequence shown here is derived from an EMBL/GenBank/DDBJ whole genome shotgun (WGS) entry which is preliminary data.</text>
</comment>
<evidence type="ECO:0000313" key="3">
    <source>
        <dbReference type="Proteomes" id="UP000729402"/>
    </source>
</evidence>
<proteinExistence type="predicted"/>